<sequence length="154" mass="17716">MILPVDQLDNEFIIPIFQTQQTSTVRCLSPGTVHINVHLKSRHYDIGLNEGEYHDLIHNDISVVQSTGNLLVTVFPHEVDHYDSYMMTVYGINQYKSVYNFIIPSDFLSFVSITFYRDVIRGFEVDGHGMTVDKVFEKTVLGKKYITFSCNITE</sequence>
<reference evidence="2 3" key="1">
    <citation type="submission" date="2020-06" db="EMBL/GenBank/DDBJ databases">
        <authorList>
            <person name="Li R."/>
            <person name="Bekaert M."/>
        </authorList>
    </citation>
    <scope>NUCLEOTIDE SEQUENCE [LARGE SCALE GENOMIC DNA]</scope>
    <source>
        <strain evidence="3">wild</strain>
    </source>
</reference>
<gene>
    <name evidence="2" type="ORF">MCOR_48568</name>
</gene>
<feature type="domain" description="IgGFc-binding protein N-terminal" evidence="1">
    <location>
        <begin position="1"/>
        <end position="131"/>
    </location>
</feature>
<dbReference type="Proteomes" id="UP000507470">
    <property type="component" value="Unassembled WGS sequence"/>
</dbReference>
<evidence type="ECO:0000313" key="3">
    <source>
        <dbReference type="Proteomes" id="UP000507470"/>
    </source>
</evidence>
<organism evidence="2 3">
    <name type="scientific">Mytilus coruscus</name>
    <name type="common">Sea mussel</name>
    <dbReference type="NCBI Taxonomy" id="42192"/>
    <lineage>
        <taxon>Eukaryota</taxon>
        <taxon>Metazoa</taxon>
        <taxon>Spiralia</taxon>
        <taxon>Lophotrochozoa</taxon>
        <taxon>Mollusca</taxon>
        <taxon>Bivalvia</taxon>
        <taxon>Autobranchia</taxon>
        <taxon>Pteriomorphia</taxon>
        <taxon>Mytilida</taxon>
        <taxon>Mytiloidea</taxon>
        <taxon>Mytilidae</taxon>
        <taxon>Mytilinae</taxon>
        <taxon>Mytilus</taxon>
    </lineage>
</organism>
<keyword evidence="3" id="KW-1185">Reference proteome</keyword>
<dbReference type="InterPro" id="IPR035234">
    <property type="entry name" value="IgGFc-bd_N"/>
</dbReference>
<dbReference type="EMBL" id="CACVKT020008520">
    <property type="protein sequence ID" value="CAC5415914.1"/>
    <property type="molecule type" value="Genomic_DNA"/>
</dbReference>
<proteinExistence type="predicted"/>
<name>A0A6J8E541_MYTCO</name>
<dbReference type="OrthoDB" id="6110659at2759"/>
<evidence type="ECO:0000259" key="1">
    <source>
        <dbReference type="Pfam" id="PF17517"/>
    </source>
</evidence>
<dbReference type="Pfam" id="PF17517">
    <property type="entry name" value="IgGFc_binding"/>
    <property type="match status" value="1"/>
</dbReference>
<protein>
    <recommendedName>
        <fullName evidence="1">IgGFc-binding protein N-terminal domain-containing protein</fullName>
    </recommendedName>
</protein>
<accession>A0A6J8E541</accession>
<evidence type="ECO:0000313" key="2">
    <source>
        <dbReference type="EMBL" id="CAC5415914.1"/>
    </source>
</evidence>
<dbReference type="AlphaFoldDB" id="A0A6J8E541"/>